<gene>
    <name evidence="1" type="ORF">MLD38_038227</name>
</gene>
<proteinExistence type="predicted"/>
<organism evidence="1 2">
    <name type="scientific">Melastoma candidum</name>
    <dbReference type="NCBI Taxonomy" id="119954"/>
    <lineage>
        <taxon>Eukaryota</taxon>
        <taxon>Viridiplantae</taxon>
        <taxon>Streptophyta</taxon>
        <taxon>Embryophyta</taxon>
        <taxon>Tracheophyta</taxon>
        <taxon>Spermatophyta</taxon>
        <taxon>Magnoliopsida</taxon>
        <taxon>eudicotyledons</taxon>
        <taxon>Gunneridae</taxon>
        <taxon>Pentapetalae</taxon>
        <taxon>rosids</taxon>
        <taxon>malvids</taxon>
        <taxon>Myrtales</taxon>
        <taxon>Melastomataceae</taxon>
        <taxon>Melastomatoideae</taxon>
        <taxon>Melastomateae</taxon>
        <taxon>Melastoma</taxon>
    </lineage>
</organism>
<evidence type="ECO:0000313" key="1">
    <source>
        <dbReference type="EMBL" id="KAI4302490.1"/>
    </source>
</evidence>
<dbReference type="Proteomes" id="UP001057402">
    <property type="component" value="Chromosome 12"/>
</dbReference>
<keyword evidence="2" id="KW-1185">Reference proteome</keyword>
<sequence>MATTTPPPQNLFTPHPLTAPSPGTDHLNILNLRDVVFFSPPPAPPPPPPLPHQPPPPAAVGLGVSIFPLLPCLPNASAAAATTTLGFQVHPDSQPNRHGNDNSASNLWTFSTDRRDGADQSPGGRVVMLKVCRDCGNRAKKECVHQRCRTCCRSHGYDCPTHLRSTWVPAAKRRERQQKRDTTHGQSQSQSQSQSQAFFTGSSSSFSTGIAKKQRLEKAASAAAAAAGSSASNAATPRSFDSISRPQDANFKRSLPGKVHAPAVFRCIRVTAISDDAAEIVYQATVTISGHVFKGFLYDQGSKNPIGCVS</sequence>
<dbReference type="EMBL" id="CM042891">
    <property type="protein sequence ID" value="KAI4302490.1"/>
    <property type="molecule type" value="Genomic_DNA"/>
</dbReference>
<accession>A0ACB9KYW5</accession>
<evidence type="ECO:0000313" key="2">
    <source>
        <dbReference type="Proteomes" id="UP001057402"/>
    </source>
</evidence>
<reference evidence="2" key="1">
    <citation type="journal article" date="2023" name="Front. Plant Sci.">
        <title>Chromosomal-level genome assembly of Melastoma candidum provides insights into trichome evolution.</title>
        <authorList>
            <person name="Zhong Y."/>
            <person name="Wu W."/>
            <person name="Sun C."/>
            <person name="Zou P."/>
            <person name="Liu Y."/>
            <person name="Dai S."/>
            <person name="Zhou R."/>
        </authorList>
    </citation>
    <scope>NUCLEOTIDE SEQUENCE [LARGE SCALE GENOMIC DNA]</scope>
</reference>
<name>A0ACB9KYW5_9MYRT</name>
<comment type="caution">
    <text evidence="1">The sequence shown here is derived from an EMBL/GenBank/DDBJ whole genome shotgun (WGS) entry which is preliminary data.</text>
</comment>
<protein>
    <submittedName>
        <fullName evidence="1">Uncharacterized protein</fullName>
    </submittedName>
</protein>